<accession>A0AAQ3RFS9</accession>
<sequence>MNNLTKNTQGTWREDGNRKRHLGEGVGESGTSDAGTNDDDIGGADETERWIWRGIAADSGCCAEKRRCDRKIVREEERNVMMRFVVTEFEEGRLRHGCVSERV</sequence>
<feature type="compositionally biased region" description="Polar residues" evidence="1">
    <location>
        <begin position="1"/>
        <end position="11"/>
    </location>
</feature>
<protein>
    <submittedName>
        <fullName evidence="2">Uncharacterized protein</fullName>
    </submittedName>
</protein>
<evidence type="ECO:0000256" key="1">
    <source>
        <dbReference type="SAM" id="MobiDB-lite"/>
    </source>
</evidence>
<name>A0AAQ3RFS9_VIGMU</name>
<dbReference type="Proteomes" id="UP001374535">
    <property type="component" value="Chromosome 10"/>
</dbReference>
<organism evidence="2 3">
    <name type="scientific">Vigna mungo</name>
    <name type="common">Black gram</name>
    <name type="synonym">Phaseolus mungo</name>
    <dbReference type="NCBI Taxonomy" id="3915"/>
    <lineage>
        <taxon>Eukaryota</taxon>
        <taxon>Viridiplantae</taxon>
        <taxon>Streptophyta</taxon>
        <taxon>Embryophyta</taxon>
        <taxon>Tracheophyta</taxon>
        <taxon>Spermatophyta</taxon>
        <taxon>Magnoliopsida</taxon>
        <taxon>eudicotyledons</taxon>
        <taxon>Gunneridae</taxon>
        <taxon>Pentapetalae</taxon>
        <taxon>rosids</taxon>
        <taxon>fabids</taxon>
        <taxon>Fabales</taxon>
        <taxon>Fabaceae</taxon>
        <taxon>Papilionoideae</taxon>
        <taxon>50 kb inversion clade</taxon>
        <taxon>NPAAA clade</taxon>
        <taxon>indigoferoid/millettioid clade</taxon>
        <taxon>Phaseoleae</taxon>
        <taxon>Vigna</taxon>
    </lineage>
</organism>
<proteinExistence type="predicted"/>
<evidence type="ECO:0000313" key="2">
    <source>
        <dbReference type="EMBL" id="WVY92351.1"/>
    </source>
</evidence>
<dbReference type="AlphaFoldDB" id="A0AAQ3RFS9"/>
<reference evidence="2 3" key="1">
    <citation type="journal article" date="2023" name="Life. Sci Alliance">
        <title>Evolutionary insights into 3D genome organization and epigenetic landscape of Vigna mungo.</title>
        <authorList>
            <person name="Junaid A."/>
            <person name="Singh B."/>
            <person name="Bhatia S."/>
        </authorList>
    </citation>
    <scope>NUCLEOTIDE SEQUENCE [LARGE SCALE GENOMIC DNA]</scope>
    <source>
        <strain evidence="2">Urdbean</strain>
    </source>
</reference>
<dbReference type="EMBL" id="CP144691">
    <property type="protein sequence ID" value="WVY92351.1"/>
    <property type="molecule type" value="Genomic_DNA"/>
</dbReference>
<evidence type="ECO:0000313" key="3">
    <source>
        <dbReference type="Proteomes" id="UP001374535"/>
    </source>
</evidence>
<gene>
    <name evidence="2" type="ORF">V8G54_031439</name>
</gene>
<keyword evidence="3" id="KW-1185">Reference proteome</keyword>
<feature type="region of interest" description="Disordered" evidence="1">
    <location>
        <begin position="1"/>
        <end position="44"/>
    </location>
</feature>